<evidence type="ECO:0000313" key="1">
    <source>
        <dbReference type="EMBL" id="KAJ8792546.1"/>
    </source>
</evidence>
<evidence type="ECO:0000313" key="2">
    <source>
        <dbReference type="Proteomes" id="UP001159641"/>
    </source>
</evidence>
<accession>A0AB34HNG9</accession>
<organism evidence="1 2">
    <name type="scientific">Eschrichtius robustus</name>
    <name type="common">California gray whale</name>
    <name type="synonym">Eschrichtius gibbosus</name>
    <dbReference type="NCBI Taxonomy" id="9764"/>
    <lineage>
        <taxon>Eukaryota</taxon>
        <taxon>Metazoa</taxon>
        <taxon>Chordata</taxon>
        <taxon>Craniata</taxon>
        <taxon>Vertebrata</taxon>
        <taxon>Euteleostomi</taxon>
        <taxon>Mammalia</taxon>
        <taxon>Eutheria</taxon>
        <taxon>Laurasiatheria</taxon>
        <taxon>Artiodactyla</taxon>
        <taxon>Whippomorpha</taxon>
        <taxon>Cetacea</taxon>
        <taxon>Mysticeti</taxon>
        <taxon>Eschrichtiidae</taxon>
        <taxon>Eschrichtius</taxon>
    </lineage>
</organism>
<comment type="caution">
    <text evidence="1">The sequence shown here is derived from an EMBL/GenBank/DDBJ whole genome shotgun (WGS) entry which is preliminary data.</text>
</comment>
<sequence>MIGLNNEPVSFVGTAPQACTMESSPVRGAKGFSRGAFATSGYIGAVVTRTVSCLGSRGTGASTAACSNASRWG</sequence>
<reference evidence="1 2" key="1">
    <citation type="submission" date="2022-11" db="EMBL/GenBank/DDBJ databases">
        <title>Whole genome sequence of Eschrichtius robustus ER-17-0199.</title>
        <authorList>
            <person name="Bruniche-Olsen A."/>
            <person name="Black A.N."/>
            <person name="Fields C.J."/>
            <person name="Walden K."/>
            <person name="Dewoody J.A."/>
        </authorList>
    </citation>
    <scope>NUCLEOTIDE SEQUENCE [LARGE SCALE GENOMIC DNA]</scope>
    <source>
        <strain evidence="1">ER-17-0199</strain>
        <tissue evidence="1">Blubber</tissue>
    </source>
</reference>
<name>A0AB34HNG9_ESCRO</name>
<protein>
    <submittedName>
        <fullName evidence="1">Uncharacterized protein</fullName>
    </submittedName>
</protein>
<proteinExistence type="predicted"/>
<dbReference type="EMBL" id="JAIQCJ010001090">
    <property type="protein sequence ID" value="KAJ8792546.1"/>
    <property type="molecule type" value="Genomic_DNA"/>
</dbReference>
<keyword evidence="2" id="KW-1185">Reference proteome</keyword>
<dbReference type="Proteomes" id="UP001159641">
    <property type="component" value="Unassembled WGS sequence"/>
</dbReference>
<gene>
    <name evidence="1" type="ORF">J1605_019765</name>
</gene>
<dbReference type="AlphaFoldDB" id="A0AB34HNG9"/>